<reference evidence="3 4" key="1">
    <citation type="journal article" date="2014" name="PLoS Genet.">
        <title>Analysis of the Phlebiopsis gigantea genome, transcriptome and secretome provides insight into its pioneer colonization strategies of wood.</title>
        <authorList>
            <person name="Hori C."/>
            <person name="Ishida T."/>
            <person name="Igarashi K."/>
            <person name="Samejima M."/>
            <person name="Suzuki H."/>
            <person name="Master E."/>
            <person name="Ferreira P."/>
            <person name="Ruiz-Duenas F.J."/>
            <person name="Held B."/>
            <person name="Canessa P."/>
            <person name="Larrondo L.F."/>
            <person name="Schmoll M."/>
            <person name="Druzhinina I.S."/>
            <person name="Kubicek C.P."/>
            <person name="Gaskell J.A."/>
            <person name="Kersten P."/>
            <person name="St John F."/>
            <person name="Glasner J."/>
            <person name="Sabat G."/>
            <person name="Splinter BonDurant S."/>
            <person name="Syed K."/>
            <person name="Yadav J."/>
            <person name="Mgbeahuruike A.C."/>
            <person name="Kovalchuk A."/>
            <person name="Asiegbu F.O."/>
            <person name="Lackner G."/>
            <person name="Hoffmeister D."/>
            <person name="Rencoret J."/>
            <person name="Gutierrez A."/>
            <person name="Sun H."/>
            <person name="Lindquist E."/>
            <person name="Barry K."/>
            <person name="Riley R."/>
            <person name="Grigoriev I.V."/>
            <person name="Henrissat B."/>
            <person name="Kues U."/>
            <person name="Berka R.M."/>
            <person name="Martinez A.T."/>
            <person name="Covert S.F."/>
            <person name="Blanchette R.A."/>
            <person name="Cullen D."/>
        </authorList>
    </citation>
    <scope>NUCLEOTIDE SEQUENCE [LARGE SCALE GENOMIC DNA]</scope>
    <source>
        <strain evidence="3 4">11061_1 CR5-6</strain>
    </source>
</reference>
<dbReference type="Proteomes" id="UP000053257">
    <property type="component" value="Unassembled WGS sequence"/>
</dbReference>
<dbReference type="OrthoDB" id="3162439at2759"/>
<gene>
    <name evidence="3" type="ORF">PHLGIDRAFT_109733</name>
</gene>
<dbReference type="PANTHER" id="PTHR33840:SF2">
    <property type="entry name" value="TLE1 PHOSPHOLIPASE DOMAIN-CONTAINING PROTEIN"/>
    <property type="match status" value="1"/>
</dbReference>
<accession>A0A0C3NHL9</accession>
<dbReference type="EMBL" id="KN840579">
    <property type="protein sequence ID" value="KIP04294.1"/>
    <property type="molecule type" value="Genomic_DNA"/>
</dbReference>
<feature type="region of interest" description="Disordered" evidence="1">
    <location>
        <begin position="520"/>
        <end position="540"/>
    </location>
</feature>
<dbReference type="HOGENOM" id="CLU_005049_5_0_1"/>
<evidence type="ECO:0000313" key="3">
    <source>
        <dbReference type="EMBL" id="KIP04294.1"/>
    </source>
</evidence>
<dbReference type="AlphaFoldDB" id="A0A0C3NHL9"/>
<organism evidence="3 4">
    <name type="scientific">Phlebiopsis gigantea (strain 11061_1 CR5-6)</name>
    <name type="common">White-rot fungus</name>
    <name type="synonym">Peniophora gigantea</name>
    <dbReference type="NCBI Taxonomy" id="745531"/>
    <lineage>
        <taxon>Eukaryota</taxon>
        <taxon>Fungi</taxon>
        <taxon>Dikarya</taxon>
        <taxon>Basidiomycota</taxon>
        <taxon>Agaricomycotina</taxon>
        <taxon>Agaricomycetes</taxon>
        <taxon>Polyporales</taxon>
        <taxon>Phanerochaetaceae</taxon>
        <taxon>Phlebiopsis</taxon>
    </lineage>
</organism>
<dbReference type="InterPro" id="IPR018712">
    <property type="entry name" value="Tle1-like_cat"/>
</dbReference>
<feature type="region of interest" description="Disordered" evidence="1">
    <location>
        <begin position="1"/>
        <end position="42"/>
    </location>
</feature>
<evidence type="ECO:0000313" key="4">
    <source>
        <dbReference type="Proteomes" id="UP000053257"/>
    </source>
</evidence>
<protein>
    <recommendedName>
        <fullName evidence="2">T6SS Phospholipase effector Tle1-like catalytic domain-containing protein</fullName>
    </recommendedName>
</protein>
<proteinExistence type="predicted"/>
<keyword evidence="4" id="KW-1185">Reference proteome</keyword>
<dbReference type="InterPro" id="IPR029058">
    <property type="entry name" value="AB_hydrolase_fold"/>
</dbReference>
<feature type="compositionally biased region" description="Polar residues" evidence="1">
    <location>
        <begin position="1"/>
        <end position="17"/>
    </location>
</feature>
<feature type="region of interest" description="Disordered" evidence="1">
    <location>
        <begin position="281"/>
        <end position="342"/>
    </location>
</feature>
<evidence type="ECO:0000256" key="1">
    <source>
        <dbReference type="SAM" id="MobiDB-lite"/>
    </source>
</evidence>
<sequence length="581" mass="64601">MEPSSSTSSDETLNNSPIRDAPKVMNRKSKGKGGKEARERRKIQRVVDQEAPLDKAWVPAEHKNRTLVLCFDGTGDHFDSDNSNVVQLVAMLRKDDTSQQLVYYQPGIGTYTGTDLPIISNISKTFDEMFATNISTHIKQGYTFLMQNYTQGDKICIFGFSRGAYTARALAGMLQKVGLLPLCNDAQLPFAYDMYAHVAVSSPDHNASDDEIRAAEEEVDLVETFKRTFCREVTVEFLGVWDTVASVGFFPRYLPFIASNNGIRHLRHCISLDERRARFLPSSPGPLTPNFPMTDEPTSMSPTTPRKMDEHYAGEGEDTEDEQDHHGMLKKRKPGRPEPKHQLSIQRLYEDALNSRQDECDVEEVWFSGVHADVGGGSVHNNTTHALARIPLRWIVRECFRCGTGIMFDGAMLQQIGLGLSVSPTGVVSLPLNPPPRIRGDAPALPGDELVTNTDEMPGFWKSLWRGIVSWVALPFVPIVSLVSLLLGRRASGGWISDSARGRRVVAGRMRADRAHALIHGEAEPRHNKPHPHAIDMSLTVEVDPEYESREERRDARSPLFDQLGAASGTFASFSLQAQCS</sequence>
<dbReference type="STRING" id="745531.A0A0C3NHL9"/>
<feature type="domain" description="T6SS Phospholipase effector Tle1-like catalytic" evidence="2">
    <location>
        <begin position="65"/>
        <end position="398"/>
    </location>
</feature>
<name>A0A0C3NHL9_PHLG1</name>
<dbReference type="Pfam" id="PF09994">
    <property type="entry name" value="T6SS_Tle1-like_cat"/>
    <property type="match status" value="1"/>
</dbReference>
<dbReference type="SUPFAM" id="SSF53474">
    <property type="entry name" value="alpha/beta-Hydrolases"/>
    <property type="match status" value="1"/>
</dbReference>
<dbReference type="PANTHER" id="PTHR33840">
    <property type="match status" value="1"/>
</dbReference>
<evidence type="ECO:0000259" key="2">
    <source>
        <dbReference type="Pfam" id="PF09994"/>
    </source>
</evidence>